<evidence type="ECO:0000256" key="8">
    <source>
        <dbReference type="ARBA" id="ARBA00022475"/>
    </source>
</evidence>
<keyword evidence="17" id="KW-1015">Disulfide bond</keyword>
<evidence type="ECO:0000256" key="10">
    <source>
        <dbReference type="ARBA" id="ARBA00022525"/>
    </source>
</evidence>
<evidence type="ECO:0000256" key="15">
    <source>
        <dbReference type="ARBA" id="ARBA00023030"/>
    </source>
</evidence>
<comment type="caution">
    <text evidence="27">The sequence shown here is derived from an EMBL/GenBank/DDBJ whole genome shotgun (WGS) entry which is preliminary data.</text>
</comment>
<dbReference type="GO" id="GO:0005125">
    <property type="term" value="F:cytokine activity"/>
    <property type="evidence" value="ECO:0007669"/>
    <property type="project" value="TreeGrafter"/>
</dbReference>
<dbReference type="Pfam" id="PF02404">
    <property type="entry name" value="SCF"/>
    <property type="match status" value="1"/>
</dbReference>
<evidence type="ECO:0000256" key="9">
    <source>
        <dbReference type="ARBA" id="ARBA00022490"/>
    </source>
</evidence>
<dbReference type="PANTHER" id="PTHR11574:SF0">
    <property type="entry name" value="KIT LIGAND"/>
    <property type="match status" value="1"/>
</dbReference>
<reference evidence="27" key="1">
    <citation type="submission" date="2021-01" db="EMBL/GenBank/DDBJ databases">
        <authorList>
            <person name="Zahm M."/>
            <person name="Roques C."/>
            <person name="Cabau C."/>
            <person name="Klopp C."/>
            <person name="Donnadieu C."/>
            <person name="Jouanno E."/>
            <person name="Lampietro C."/>
            <person name="Louis A."/>
            <person name="Herpin A."/>
            <person name="Echchiki A."/>
            <person name="Berthelot C."/>
            <person name="Parey E."/>
            <person name="Roest-Crollius H."/>
            <person name="Braasch I."/>
            <person name="Postlethwait J."/>
            <person name="Bobe J."/>
            <person name="Montfort J."/>
            <person name="Bouchez O."/>
            <person name="Begum T."/>
            <person name="Mejri S."/>
            <person name="Adams A."/>
            <person name="Chen W.-J."/>
            <person name="Guiguen Y."/>
        </authorList>
    </citation>
    <scope>NUCLEOTIDE SEQUENCE</scope>
    <source>
        <strain evidence="27">YG-15Mar2019-1</strain>
        <tissue evidence="27">Brain</tissue>
    </source>
</reference>
<dbReference type="GO" id="GO:0005173">
    <property type="term" value="F:stem cell factor receptor binding"/>
    <property type="evidence" value="ECO:0007669"/>
    <property type="project" value="InterPro"/>
</dbReference>
<dbReference type="GO" id="GO:0005576">
    <property type="term" value="C:extracellular region"/>
    <property type="evidence" value="ECO:0007669"/>
    <property type="project" value="UniProtKB-SubCell"/>
</dbReference>
<keyword evidence="19" id="KW-0206">Cytoskeleton</keyword>
<dbReference type="GO" id="GO:0007155">
    <property type="term" value="P:cell adhesion"/>
    <property type="evidence" value="ECO:0007669"/>
    <property type="project" value="UniProtKB-KW"/>
</dbReference>
<protein>
    <recommendedName>
        <fullName evidence="7">Kit ligand</fullName>
    </recommendedName>
    <alternativeName>
        <fullName evidence="21">Mast cell growth factor</fullName>
    </alternativeName>
    <alternativeName>
        <fullName evidence="23">Stem cell factor</fullName>
    </alternativeName>
    <alternativeName>
        <fullName evidence="22">c-Kit ligand</fullName>
    </alternativeName>
</protein>
<evidence type="ECO:0000256" key="13">
    <source>
        <dbReference type="ARBA" id="ARBA00022889"/>
    </source>
</evidence>
<keyword evidence="20" id="KW-0966">Cell projection</keyword>
<keyword evidence="28" id="KW-1185">Reference proteome</keyword>
<keyword evidence="16 25" id="KW-0472">Membrane</keyword>
<dbReference type="GO" id="GO:0008284">
    <property type="term" value="P:positive regulation of cell population proliferation"/>
    <property type="evidence" value="ECO:0007669"/>
    <property type="project" value="TreeGrafter"/>
</dbReference>
<dbReference type="OrthoDB" id="8445223at2759"/>
<evidence type="ECO:0000313" key="28">
    <source>
        <dbReference type="Proteomes" id="UP001046870"/>
    </source>
</evidence>
<name>A0A9D3SVM0_MEGAT</name>
<dbReference type="GO" id="GO:0030027">
    <property type="term" value="C:lamellipodium"/>
    <property type="evidence" value="ECO:0007669"/>
    <property type="project" value="UniProtKB-SubCell"/>
</dbReference>
<evidence type="ECO:0000256" key="5">
    <source>
        <dbReference type="ARBA" id="ARBA00004613"/>
    </source>
</evidence>
<feature type="compositionally biased region" description="Basic and acidic residues" evidence="24">
    <location>
        <begin position="246"/>
        <end position="259"/>
    </location>
</feature>
<dbReference type="AlphaFoldDB" id="A0A9D3SVM0"/>
<evidence type="ECO:0000256" key="21">
    <source>
        <dbReference type="ARBA" id="ARBA00030364"/>
    </source>
</evidence>
<keyword evidence="8" id="KW-1003">Cell membrane</keyword>
<evidence type="ECO:0000256" key="2">
    <source>
        <dbReference type="ARBA" id="ARBA00004251"/>
    </source>
</evidence>
<evidence type="ECO:0000256" key="19">
    <source>
        <dbReference type="ARBA" id="ARBA00023212"/>
    </source>
</evidence>
<dbReference type="InterPro" id="IPR003452">
    <property type="entry name" value="SCF"/>
</dbReference>
<dbReference type="InterPro" id="IPR009079">
    <property type="entry name" value="4_helix_cytokine-like_core"/>
</dbReference>
<feature type="region of interest" description="Disordered" evidence="24">
    <location>
        <begin position="166"/>
        <end position="190"/>
    </location>
</feature>
<dbReference type="PROSITE" id="PS51257">
    <property type="entry name" value="PROKAR_LIPOPROTEIN"/>
    <property type="match status" value="1"/>
</dbReference>
<evidence type="ECO:0000256" key="4">
    <source>
        <dbReference type="ARBA" id="ARBA00004510"/>
    </source>
</evidence>
<evidence type="ECO:0000256" key="26">
    <source>
        <dbReference type="SAM" id="SignalP"/>
    </source>
</evidence>
<comment type="similarity">
    <text evidence="6">Belongs to the SCF family.</text>
</comment>
<accession>A0A9D3SVM0</accession>
<feature type="region of interest" description="Disordered" evidence="24">
    <location>
        <begin position="231"/>
        <end position="259"/>
    </location>
</feature>
<dbReference type="SUPFAM" id="SSF47266">
    <property type="entry name" value="4-helical cytokines"/>
    <property type="match status" value="1"/>
</dbReference>
<evidence type="ECO:0000256" key="3">
    <source>
        <dbReference type="ARBA" id="ARBA00004486"/>
    </source>
</evidence>
<keyword evidence="14 25" id="KW-1133">Transmembrane helix</keyword>
<feature type="transmembrane region" description="Helical" evidence="25">
    <location>
        <begin position="206"/>
        <end position="224"/>
    </location>
</feature>
<dbReference type="EMBL" id="JAFDVH010000025">
    <property type="protein sequence ID" value="KAG7454349.1"/>
    <property type="molecule type" value="Genomic_DNA"/>
</dbReference>
<keyword evidence="18" id="KW-0325">Glycoprotein</keyword>
<feature type="chain" id="PRO_5038952911" description="Kit ligand" evidence="26">
    <location>
        <begin position="24"/>
        <end position="271"/>
    </location>
</feature>
<feature type="compositionally biased region" description="Polar residues" evidence="24">
    <location>
        <begin position="175"/>
        <end position="186"/>
    </location>
</feature>
<dbReference type="PANTHER" id="PTHR11574">
    <property type="entry name" value="KIT LIGAND"/>
    <property type="match status" value="1"/>
</dbReference>
<evidence type="ECO:0000256" key="17">
    <source>
        <dbReference type="ARBA" id="ARBA00023157"/>
    </source>
</evidence>
<evidence type="ECO:0000313" key="27">
    <source>
        <dbReference type="EMBL" id="KAG7454349.1"/>
    </source>
</evidence>
<evidence type="ECO:0000256" key="24">
    <source>
        <dbReference type="SAM" id="MobiDB-lite"/>
    </source>
</evidence>
<keyword evidence="11 25" id="KW-0812">Transmembrane</keyword>
<evidence type="ECO:0000256" key="6">
    <source>
        <dbReference type="ARBA" id="ARBA00010419"/>
    </source>
</evidence>
<evidence type="ECO:0000256" key="22">
    <source>
        <dbReference type="ARBA" id="ARBA00032898"/>
    </source>
</evidence>
<evidence type="ECO:0000256" key="11">
    <source>
        <dbReference type="ARBA" id="ARBA00022692"/>
    </source>
</evidence>
<dbReference type="Gene3D" id="1.20.1250.10">
    <property type="match status" value="1"/>
</dbReference>
<organism evidence="27 28">
    <name type="scientific">Megalops atlanticus</name>
    <name type="common">Tarpon</name>
    <name type="synonym">Clupea gigantea</name>
    <dbReference type="NCBI Taxonomy" id="7932"/>
    <lineage>
        <taxon>Eukaryota</taxon>
        <taxon>Metazoa</taxon>
        <taxon>Chordata</taxon>
        <taxon>Craniata</taxon>
        <taxon>Vertebrata</taxon>
        <taxon>Euteleostomi</taxon>
        <taxon>Actinopterygii</taxon>
        <taxon>Neopterygii</taxon>
        <taxon>Teleostei</taxon>
        <taxon>Elopiformes</taxon>
        <taxon>Megalopidae</taxon>
        <taxon>Megalops</taxon>
    </lineage>
</organism>
<dbReference type="GO" id="GO:0005886">
    <property type="term" value="C:plasma membrane"/>
    <property type="evidence" value="ECO:0007669"/>
    <property type="project" value="UniProtKB-SubCell"/>
</dbReference>
<evidence type="ECO:0000256" key="12">
    <source>
        <dbReference type="ARBA" id="ARBA00022729"/>
    </source>
</evidence>
<dbReference type="GO" id="GO:0005856">
    <property type="term" value="C:cytoskeleton"/>
    <property type="evidence" value="ECO:0007669"/>
    <property type="project" value="UniProtKB-SubCell"/>
</dbReference>
<evidence type="ECO:0000256" key="7">
    <source>
        <dbReference type="ARBA" id="ARBA00017304"/>
    </source>
</evidence>
<evidence type="ECO:0000256" key="18">
    <source>
        <dbReference type="ARBA" id="ARBA00023180"/>
    </source>
</evidence>
<keyword evidence="15" id="KW-0339">Growth factor</keyword>
<evidence type="ECO:0000256" key="25">
    <source>
        <dbReference type="SAM" id="Phobius"/>
    </source>
</evidence>
<evidence type="ECO:0000256" key="20">
    <source>
        <dbReference type="ARBA" id="ARBA00023273"/>
    </source>
</evidence>
<comment type="subcellular location">
    <subcellularLocation>
        <location evidence="2">Cell membrane</location>
        <topology evidence="2">Single-pass type I membrane protein</topology>
    </subcellularLocation>
    <subcellularLocation>
        <location evidence="3">Cell projection</location>
        <location evidence="3">Filopodium</location>
    </subcellularLocation>
    <subcellularLocation>
        <location evidence="4">Cell projection</location>
        <location evidence="4">Lamellipodium</location>
    </subcellularLocation>
    <subcellularLocation>
        <location evidence="1">Cytoplasm</location>
        <location evidence="1">Cytoskeleton</location>
    </subcellularLocation>
    <subcellularLocation>
        <location evidence="5">Secreted</location>
    </subcellularLocation>
</comment>
<feature type="signal peptide" evidence="26">
    <location>
        <begin position="1"/>
        <end position="23"/>
    </location>
</feature>
<evidence type="ECO:0000256" key="16">
    <source>
        <dbReference type="ARBA" id="ARBA00023136"/>
    </source>
</evidence>
<keyword evidence="12 26" id="KW-0732">Signal</keyword>
<dbReference type="GO" id="GO:0008083">
    <property type="term" value="F:growth factor activity"/>
    <property type="evidence" value="ECO:0007669"/>
    <property type="project" value="UniProtKB-KW"/>
</dbReference>
<evidence type="ECO:0000256" key="1">
    <source>
        <dbReference type="ARBA" id="ARBA00004245"/>
    </source>
</evidence>
<keyword evidence="10" id="KW-0964">Secreted</keyword>
<evidence type="ECO:0000256" key="14">
    <source>
        <dbReference type="ARBA" id="ARBA00022989"/>
    </source>
</evidence>
<keyword evidence="13" id="KW-0130">Cell adhesion</keyword>
<proteinExistence type="inferred from homology"/>
<keyword evidence="9" id="KW-0963">Cytoplasm</keyword>
<gene>
    <name evidence="27" type="ORF">MATL_G00258760</name>
</gene>
<evidence type="ECO:0000256" key="23">
    <source>
        <dbReference type="ARBA" id="ARBA00033123"/>
    </source>
</evidence>
<dbReference type="Proteomes" id="UP001046870">
    <property type="component" value="Chromosome 25"/>
</dbReference>
<sequence length="271" mass="30758">MKKAKIWIRACVCVLIYTTFAACSRGTGNPRTDDDDRISLLKQNIPKDYKIPVRFVPKEVSRMCWVELNVFHLEESLKKLADMFGNISSNRNDISVLVQMLRDVRYRIGDDLEMMMEDFECHYKDEKWQTAYYFDYVKDFLTAAAAKNKSTECDCPPCPTTIATPSTPAPIATEPLTSSPKESSCGSAPDCSRTERQYFPEVVQKSLLSLLLIPTAAVVCLLVWKVKNRRRAPSSEGNPESGDLFHTVEENRPPLDDISEEKNKLNTIQAM</sequence>
<dbReference type="GO" id="GO:0030175">
    <property type="term" value="C:filopodium"/>
    <property type="evidence" value="ECO:0007669"/>
    <property type="project" value="UniProtKB-SubCell"/>
</dbReference>